<dbReference type="OMA" id="FHFPFKK"/>
<reference evidence="9 11" key="1">
    <citation type="journal article" date="2010" name="BMC Genomics">
        <title>Combination of measures distinguishes pre-miRNAs from other stem-loops in the genome of the newly sequenced Anopheles darlingi.</title>
        <authorList>
            <person name="Mendes N.D."/>
            <person name="Freitas A.T."/>
            <person name="Vasconcelos A.T."/>
            <person name="Sagot M.F."/>
        </authorList>
    </citation>
    <scope>NUCLEOTIDE SEQUENCE</scope>
</reference>
<dbReference type="InterPro" id="IPR011009">
    <property type="entry name" value="Kinase-like_dom_sf"/>
</dbReference>
<evidence type="ECO:0000256" key="2">
    <source>
        <dbReference type="ARBA" id="ARBA00022679"/>
    </source>
</evidence>
<protein>
    <submittedName>
        <fullName evidence="9">Rage-1</fullName>
    </submittedName>
</protein>
<dbReference type="Gene3D" id="3.30.200.20">
    <property type="entry name" value="Phosphorylase Kinase, domain 1"/>
    <property type="match status" value="1"/>
</dbReference>
<dbReference type="VEuPathDB" id="VectorBase:ADAR2_001488"/>
<dbReference type="STRING" id="43151.W5JBS5"/>
<name>W5JBS5_ANODA</name>
<dbReference type="Gene3D" id="1.10.510.10">
    <property type="entry name" value="Transferase(Phosphotransferase) domain 1"/>
    <property type="match status" value="1"/>
</dbReference>
<evidence type="ECO:0000313" key="9">
    <source>
        <dbReference type="EMBL" id="ETN60320.1"/>
    </source>
</evidence>
<dbReference type="PROSITE" id="PS50011">
    <property type="entry name" value="PROTEIN_KINASE_DOM"/>
    <property type="match status" value="1"/>
</dbReference>
<evidence type="ECO:0000313" key="10">
    <source>
        <dbReference type="EnsemblMetazoa" id="ADAC008072-PA"/>
    </source>
</evidence>
<dbReference type="InterPro" id="IPR008271">
    <property type="entry name" value="Ser/Thr_kinase_AS"/>
</dbReference>
<dbReference type="PANTHER" id="PTHR24055">
    <property type="entry name" value="MITOGEN-ACTIVATED PROTEIN KINASE"/>
    <property type="match status" value="1"/>
</dbReference>
<evidence type="ECO:0000256" key="6">
    <source>
        <dbReference type="PROSITE-ProRule" id="PRU10141"/>
    </source>
</evidence>
<evidence type="ECO:0000256" key="3">
    <source>
        <dbReference type="ARBA" id="ARBA00022741"/>
    </source>
</evidence>
<evidence type="ECO:0000256" key="1">
    <source>
        <dbReference type="ARBA" id="ARBA00022527"/>
    </source>
</evidence>
<dbReference type="InterPro" id="IPR050117">
    <property type="entry name" value="MAPK"/>
</dbReference>
<comment type="similarity">
    <text evidence="7">Belongs to the protein kinase superfamily.</text>
</comment>
<dbReference type="EnsemblMetazoa" id="ADAC008072-RA">
    <property type="protein sequence ID" value="ADAC008072-PA"/>
    <property type="gene ID" value="ADAC008072"/>
</dbReference>
<dbReference type="Proteomes" id="UP000000673">
    <property type="component" value="Unassembled WGS sequence"/>
</dbReference>
<dbReference type="EMBL" id="ADMH02001952">
    <property type="protein sequence ID" value="ETN60320.1"/>
    <property type="molecule type" value="Genomic_DNA"/>
</dbReference>
<gene>
    <name evidence="9" type="ORF">AND_008072</name>
</gene>
<dbReference type="FunFam" id="1.10.510.10:FF:000624">
    <property type="entry name" value="Mitogen-activated protein kinase"/>
    <property type="match status" value="1"/>
</dbReference>
<dbReference type="InterPro" id="IPR017441">
    <property type="entry name" value="Protein_kinase_ATP_BS"/>
</dbReference>
<keyword evidence="1 7" id="KW-0723">Serine/threonine-protein kinase</keyword>
<organism evidence="9">
    <name type="scientific">Anopheles darlingi</name>
    <name type="common">Mosquito</name>
    <dbReference type="NCBI Taxonomy" id="43151"/>
    <lineage>
        <taxon>Eukaryota</taxon>
        <taxon>Metazoa</taxon>
        <taxon>Ecdysozoa</taxon>
        <taxon>Arthropoda</taxon>
        <taxon>Hexapoda</taxon>
        <taxon>Insecta</taxon>
        <taxon>Pterygota</taxon>
        <taxon>Neoptera</taxon>
        <taxon>Endopterygota</taxon>
        <taxon>Diptera</taxon>
        <taxon>Nematocera</taxon>
        <taxon>Culicoidea</taxon>
        <taxon>Culicidae</taxon>
        <taxon>Anophelinae</taxon>
        <taxon>Anopheles</taxon>
    </lineage>
</organism>
<dbReference type="HOGENOM" id="CLU_000288_181_1_1"/>
<keyword evidence="11" id="KW-1185">Reference proteome</keyword>
<feature type="binding site" evidence="6">
    <location>
        <position position="35"/>
    </location>
    <ligand>
        <name>ATP</name>
        <dbReference type="ChEBI" id="CHEBI:30616"/>
    </ligand>
</feature>
<dbReference type="PROSITE" id="PS00107">
    <property type="entry name" value="PROTEIN_KINASE_ATP"/>
    <property type="match status" value="1"/>
</dbReference>
<dbReference type="Pfam" id="PF00069">
    <property type="entry name" value="Pkinase"/>
    <property type="match status" value="1"/>
</dbReference>
<dbReference type="InterPro" id="IPR000719">
    <property type="entry name" value="Prot_kinase_dom"/>
</dbReference>
<evidence type="ECO:0000256" key="5">
    <source>
        <dbReference type="ARBA" id="ARBA00022840"/>
    </source>
</evidence>
<reference evidence="9" key="2">
    <citation type="submission" date="2010-05" db="EMBL/GenBank/DDBJ databases">
        <authorList>
            <person name="Almeida L.G."/>
            <person name="Nicolas M.F."/>
            <person name="Souza R.C."/>
            <person name="Vasconcelos A.T.R."/>
        </authorList>
    </citation>
    <scope>NUCLEOTIDE SEQUENCE</scope>
</reference>
<dbReference type="GO" id="GO:0004674">
    <property type="term" value="F:protein serine/threonine kinase activity"/>
    <property type="evidence" value="ECO:0007669"/>
    <property type="project" value="UniProtKB-KW"/>
</dbReference>
<dbReference type="PROSITE" id="PS00108">
    <property type="entry name" value="PROTEIN_KINASE_ST"/>
    <property type="match status" value="1"/>
</dbReference>
<dbReference type="SMART" id="SM00220">
    <property type="entry name" value="S_TKc"/>
    <property type="match status" value="1"/>
</dbReference>
<keyword evidence="4" id="KW-0418">Kinase</keyword>
<evidence type="ECO:0000256" key="7">
    <source>
        <dbReference type="RuleBase" id="RU000304"/>
    </source>
</evidence>
<keyword evidence="5 6" id="KW-0067">ATP-binding</keyword>
<reference evidence="9" key="3">
    <citation type="journal article" date="2013" name="Nucleic Acids Res.">
        <title>The genome of Anopheles darlingi, the main neotropical malaria vector.</title>
        <authorList>
            <person name="Marinotti O."/>
            <person name="Cerqueira G.C."/>
            <person name="de Almeida L.G."/>
            <person name="Ferro M.I."/>
            <person name="Loreto E.L."/>
            <person name="Zaha A."/>
            <person name="Teixeira S.M."/>
            <person name="Wespiser A.R."/>
            <person name="Almeida E Silva A."/>
            <person name="Schlindwein A.D."/>
            <person name="Pacheco A.C."/>
            <person name="Silva A.L."/>
            <person name="Graveley B.R."/>
            <person name="Walenz B.P."/>
            <person name="Lima Bde A."/>
            <person name="Ribeiro C.A."/>
            <person name="Nunes-Silva C.G."/>
            <person name="de Carvalho C.R."/>
            <person name="Soares C.M."/>
            <person name="de Menezes C.B."/>
            <person name="Matiolli C."/>
            <person name="Caffrey D."/>
            <person name="Araujo D.A."/>
            <person name="de Oliveira D.M."/>
            <person name="Golenbock D."/>
            <person name="Grisard E.C."/>
            <person name="Fantinatti-Garboggini F."/>
            <person name="de Carvalho F.M."/>
            <person name="Barcellos F.G."/>
            <person name="Prosdocimi F."/>
            <person name="May G."/>
            <person name="Azevedo Junior G.M."/>
            <person name="Guimaraes G.M."/>
            <person name="Goldman G.H."/>
            <person name="Padilha I.Q."/>
            <person name="Batista Jda S."/>
            <person name="Ferro J.A."/>
            <person name="Ribeiro J.M."/>
            <person name="Fietto J.L."/>
            <person name="Dabbas K.M."/>
            <person name="Cerdeira L."/>
            <person name="Agnez-Lima L.F."/>
            <person name="Brocchi M."/>
            <person name="de Carvalho M.O."/>
            <person name="Teixeira Mde M."/>
            <person name="Diniz Maia Mde M."/>
            <person name="Goldman M.H."/>
            <person name="Cruz Schneider M.P."/>
            <person name="Felipe M.S."/>
            <person name="Hungria M."/>
            <person name="Nicolas M.F."/>
            <person name="Pereira M."/>
            <person name="Montes M.A."/>
            <person name="Cantao M.E."/>
            <person name="Vincentz M."/>
            <person name="Rafael M.S."/>
            <person name="Silverman N."/>
            <person name="Stoco P.H."/>
            <person name="Souza R.C."/>
            <person name="Vicentini R."/>
            <person name="Gazzinelli R.T."/>
            <person name="Neves Rde O."/>
            <person name="Silva R."/>
            <person name="Astolfi-Filho S."/>
            <person name="Maciel T.E."/>
            <person name="Urmenyi T.P."/>
            <person name="Tadei W.P."/>
            <person name="Camargo E.P."/>
            <person name="de Vasconcelos A.T."/>
        </authorList>
    </citation>
    <scope>NUCLEOTIDE SEQUENCE</scope>
</reference>
<evidence type="ECO:0000313" key="11">
    <source>
        <dbReference type="Proteomes" id="UP000000673"/>
    </source>
</evidence>
<dbReference type="VEuPathDB" id="VectorBase:ADAC008072"/>
<reference evidence="10" key="4">
    <citation type="submission" date="2015-06" db="UniProtKB">
        <authorList>
            <consortium name="EnsemblMetazoa"/>
        </authorList>
    </citation>
    <scope>IDENTIFICATION</scope>
</reference>
<feature type="domain" description="Protein kinase" evidence="8">
    <location>
        <begin position="6"/>
        <end position="292"/>
    </location>
</feature>
<proteinExistence type="inferred from homology"/>
<dbReference type="SUPFAM" id="SSF56112">
    <property type="entry name" value="Protein kinase-like (PK-like)"/>
    <property type="match status" value="1"/>
</dbReference>
<dbReference type="eggNOG" id="KOG0661">
    <property type="taxonomic scope" value="Eukaryota"/>
</dbReference>
<dbReference type="GO" id="GO:0005524">
    <property type="term" value="F:ATP binding"/>
    <property type="evidence" value="ECO:0007669"/>
    <property type="project" value="UniProtKB-UniRule"/>
</dbReference>
<keyword evidence="2" id="KW-0808">Transferase</keyword>
<accession>W5JBS5</accession>
<evidence type="ECO:0000259" key="8">
    <source>
        <dbReference type="PROSITE" id="PS50011"/>
    </source>
</evidence>
<sequence length="296" mass="34442">MSLKDYKILEKIGKGAFSNVFCVRDRAQGTYYAAKQLTEEIQDTGDIANCPEVSLIQHVPSHPNLLNILDVIYENKRLTLIMELMDISLYDYIISRKRPLSENRARRFLLQVITGIDHLHRHGVFHRDIKPENILIKRALGVVRKEIVQVGDFGTICRIDDKPPFKDYIATRWYRAPEVILTDGYYGPKMDIWAIGCCFFEMLTRKPLFPGQSELHTLELIHQLLGTPSKSMLMKIKHYNMGALEFRKFPPEDFRRMLPLVSAYGIDMLKKTLTYHPDQRISASRLLKHIYFQDVT</sequence>
<keyword evidence="3 6" id="KW-0547">Nucleotide-binding</keyword>
<evidence type="ECO:0000256" key="4">
    <source>
        <dbReference type="ARBA" id="ARBA00022777"/>
    </source>
</evidence>
<dbReference type="AlphaFoldDB" id="W5JBS5"/>